<dbReference type="Proteomes" id="UP001597525">
    <property type="component" value="Unassembled WGS sequence"/>
</dbReference>
<organism evidence="1 2">
    <name type="scientific">Sphingobacterium bambusae</name>
    <dbReference type="NCBI Taxonomy" id="662858"/>
    <lineage>
        <taxon>Bacteria</taxon>
        <taxon>Pseudomonadati</taxon>
        <taxon>Bacteroidota</taxon>
        <taxon>Sphingobacteriia</taxon>
        <taxon>Sphingobacteriales</taxon>
        <taxon>Sphingobacteriaceae</taxon>
        <taxon>Sphingobacterium</taxon>
    </lineage>
</organism>
<protein>
    <submittedName>
        <fullName evidence="1">Uncharacterized protein</fullName>
    </submittedName>
</protein>
<keyword evidence="2" id="KW-1185">Reference proteome</keyword>
<proteinExistence type="predicted"/>
<accession>A0ABW6BGB5</accession>
<gene>
    <name evidence="1" type="ORF">ACFS7Y_12910</name>
</gene>
<evidence type="ECO:0000313" key="1">
    <source>
        <dbReference type="EMBL" id="MFD2968292.1"/>
    </source>
</evidence>
<dbReference type="EMBL" id="JBHUPB010000008">
    <property type="protein sequence ID" value="MFD2968292.1"/>
    <property type="molecule type" value="Genomic_DNA"/>
</dbReference>
<sequence length="84" mass="9762">MEVTFTTRKIKIIKSTEDRNLGTFNEEVFKECLGNKELLASFAEIERAFKANPNYELLHGVQEHLSIHFRDIQSSQEIRFSATD</sequence>
<name>A0ABW6BGB5_9SPHI</name>
<reference evidence="2" key="1">
    <citation type="journal article" date="2019" name="Int. J. Syst. Evol. Microbiol.">
        <title>The Global Catalogue of Microorganisms (GCM) 10K type strain sequencing project: providing services to taxonomists for standard genome sequencing and annotation.</title>
        <authorList>
            <consortium name="The Broad Institute Genomics Platform"/>
            <consortium name="The Broad Institute Genome Sequencing Center for Infectious Disease"/>
            <person name="Wu L."/>
            <person name="Ma J."/>
        </authorList>
    </citation>
    <scope>NUCLEOTIDE SEQUENCE [LARGE SCALE GENOMIC DNA]</scope>
    <source>
        <strain evidence="2">KCTC 22814</strain>
    </source>
</reference>
<dbReference type="RefSeq" id="WP_320185721.1">
    <property type="nucleotide sequence ID" value="NZ_CP138332.1"/>
</dbReference>
<comment type="caution">
    <text evidence="1">The sequence shown here is derived from an EMBL/GenBank/DDBJ whole genome shotgun (WGS) entry which is preliminary data.</text>
</comment>
<evidence type="ECO:0000313" key="2">
    <source>
        <dbReference type="Proteomes" id="UP001597525"/>
    </source>
</evidence>